<organism evidence="1 2">
    <name type="scientific">Staphylococcus petrasii</name>
    <dbReference type="NCBI Taxonomy" id="1276936"/>
    <lineage>
        <taxon>Bacteria</taxon>
        <taxon>Bacillati</taxon>
        <taxon>Bacillota</taxon>
        <taxon>Bacilli</taxon>
        <taxon>Bacillales</taxon>
        <taxon>Staphylococcaceae</taxon>
        <taxon>Staphylococcus</taxon>
    </lineage>
</organism>
<dbReference type="OrthoDB" id="2414189at2"/>
<dbReference type="AlphaFoldDB" id="A0A380FZ12"/>
<sequence length="97" mass="11356">MYRFNKRASILADSLFSFLLIVIISTIFIPLLSQLNLSLKEQYKYLEMKQAIITCLNHYNTKELSQGIDLGDYHIKLNKDSICNYKSIEKNKVCVKY</sequence>
<dbReference type="Proteomes" id="UP000254047">
    <property type="component" value="Unassembled WGS sequence"/>
</dbReference>
<gene>
    <name evidence="1" type="primary">comGE</name>
    <name evidence="1" type="ORF">NCTC13830_01534</name>
</gene>
<protein>
    <submittedName>
        <fullName evidence="1">Late competence protein ComGE</fullName>
    </submittedName>
</protein>
<evidence type="ECO:0000313" key="2">
    <source>
        <dbReference type="Proteomes" id="UP000254047"/>
    </source>
</evidence>
<accession>A0A380FZ12</accession>
<dbReference type="EMBL" id="UHDO01000001">
    <property type="protein sequence ID" value="SUM44139.1"/>
    <property type="molecule type" value="Genomic_DNA"/>
</dbReference>
<reference evidence="1 2" key="1">
    <citation type="submission" date="2018-06" db="EMBL/GenBank/DDBJ databases">
        <authorList>
            <consortium name="Pathogen Informatics"/>
            <person name="Doyle S."/>
        </authorList>
    </citation>
    <scope>NUCLEOTIDE SEQUENCE [LARGE SCALE GENOMIC DNA]</scope>
    <source>
        <strain evidence="1 2">NCTC13830</strain>
    </source>
</reference>
<evidence type="ECO:0000313" key="1">
    <source>
        <dbReference type="EMBL" id="SUM44139.1"/>
    </source>
</evidence>
<name>A0A380FZ12_9STAP</name>
<dbReference type="RefSeq" id="WP_103299176.1">
    <property type="nucleotide sequence ID" value="NZ_PPQT01000198.1"/>
</dbReference>
<proteinExistence type="predicted"/>